<dbReference type="Pfam" id="PF08803">
    <property type="entry name" value="ydhR"/>
    <property type="match status" value="1"/>
</dbReference>
<proteinExistence type="predicted"/>
<sequence>MIVAISTFSLLPNQSKKDIEAIFVNSAEEWAKNPHLISKQYFISPDLTHAGGIYYWKTMQDAKNWLGESYSKMILSSYGSIPQVTFYETSFFVDVPNKNITLK</sequence>
<comment type="caution">
    <text evidence="1">The sequence shown here is derived from an EMBL/GenBank/DDBJ whole genome shotgun (WGS) entry which is preliminary data.</text>
</comment>
<dbReference type="AlphaFoldDB" id="A0A318P4F8"/>
<dbReference type="InterPro" id="IPR011008">
    <property type="entry name" value="Dimeric_a/b-barrel"/>
</dbReference>
<dbReference type="SUPFAM" id="SSF54909">
    <property type="entry name" value="Dimeric alpha+beta barrel"/>
    <property type="match status" value="1"/>
</dbReference>
<evidence type="ECO:0000313" key="1">
    <source>
        <dbReference type="EMBL" id="PYD36993.1"/>
    </source>
</evidence>
<gene>
    <name evidence="1" type="ORF">CT690_21270</name>
</gene>
<dbReference type="InterPro" id="IPR014910">
    <property type="entry name" value="YdhR"/>
</dbReference>
<evidence type="ECO:0000313" key="2">
    <source>
        <dbReference type="Proteomes" id="UP000248196"/>
    </source>
</evidence>
<dbReference type="EMBL" id="PESE01000008">
    <property type="protein sequence ID" value="PYD36993.1"/>
    <property type="molecule type" value="Genomic_DNA"/>
</dbReference>
<name>A0A318P4F8_SERPL</name>
<dbReference type="OrthoDB" id="2065010at2"/>
<accession>A0A318P4F8</accession>
<protein>
    <recommendedName>
        <fullName evidence="3">Monooxygenase</fullName>
    </recommendedName>
</protein>
<dbReference type="Proteomes" id="UP000248196">
    <property type="component" value="Unassembled WGS sequence"/>
</dbReference>
<organism evidence="1 2">
    <name type="scientific">Serratia plymuthica</name>
    <dbReference type="NCBI Taxonomy" id="82996"/>
    <lineage>
        <taxon>Bacteria</taxon>
        <taxon>Pseudomonadati</taxon>
        <taxon>Pseudomonadota</taxon>
        <taxon>Gammaproteobacteria</taxon>
        <taxon>Enterobacterales</taxon>
        <taxon>Yersiniaceae</taxon>
        <taxon>Serratia</taxon>
    </lineage>
</organism>
<reference evidence="1 2" key="1">
    <citation type="submission" date="2017-11" db="EMBL/GenBank/DDBJ databases">
        <title>Genome sequence of the oocydin A producing rhizobacterium Serratia plymuthica 4Rx5.</title>
        <authorList>
            <person name="Matilla M.A."/>
            <person name="Udaondo Z."/>
            <person name="Salmond G.P.C."/>
        </authorList>
    </citation>
    <scope>NUCLEOTIDE SEQUENCE [LARGE SCALE GENOMIC DNA]</scope>
    <source>
        <strain evidence="1 2">4Rx5</strain>
    </source>
</reference>
<evidence type="ECO:0008006" key="3">
    <source>
        <dbReference type="Google" id="ProtNLM"/>
    </source>
</evidence>
<dbReference type="Gene3D" id="3.30.70.100">
    <property type="match status" value="1"/>
</dbReference>
<dbReference type="RefSeq" id="WP_110605955.1">
    <property type="nucleotide sequence ID" value="NZ_CP185735.1"/>
</dbReference>